<organism evidence="2 3">
    <name type="scientific">Thelephora terrestris</name>
    <dbReference type="NCBI Taxonomy" id="56493"/>
    <lineage>
        <taxon>Eukaryota</taxon>
        <taxon>Fungi</taxon>
        <taxon>Dikarya</taxon>
        <taxon>Basidiomycota</taxon>
        <taxon>Agaricomycotina</taxon>
        <taxon>Agaricomycetes</taxon>
        <taxon>Thelephorales</taxon>
        <taxon>Thelephoraceae</taxon>
        <taxon>Thelephora</taxon>
    </lineage>
</organism>
<feature type="region of interest" description="Disordered" evidence="1">
    <location>
        <begin position="188"/>
        <end position="218"/>
    </location>
</feature>
<dbReference type="OrthoDB" id="2678679at2759"/>
<dbReference type="AlphaFoldDB" id="A0A9P6HG23"/>
<evidence type="ECO:0000313" key="3">
    <source>
        <dbReference type="Proteomes" id="UP000736335"/>
    </source>
</evidence>
<comment type="caution">
    <text evidence="2">The sequence shown here is derived from an EMBL/GenBank/DDBJ whole genome shotgun (WGS) entry which is preliminary data.</text>
</comment>
<gene>
    <name evidence="2" type="ORF">BJ322DRAFT_827862</name>
</gene>
<protein>
    <submittedName>
        <fullName evidence="2">Uncharacterized protein</fullName>
    </submittedName>
</protein>
<accession>A0A9P6HG23</accession>
<feature type="compositionally biased region" description="Acidic residues" evidence="1">
    <location>
        <begin position="190"/>
        <end position="203"/>
    </location>
</feature>
<feature type="compositionally biased region" description="Polar residues" evidence="1">
    <location>
        <begin position="323"/>
        <end position="333"/>
    </location>
</feature>
<feature type="compositionally biased region" description="Basic residues" evidence="1">
    <location>
        <begin position="313"/>
        <end position="322"/>
    </location>
</feature>
<keyword evidence="3" id="KW-1185">Reference proteome</keyword>
<proteinExistence type="predicted"/>
<feature type="region of interest" description="Disordered" evidence="1">
    <location>
        <begin position="301"/>
        <end position="359"/>
    </location>
</feature>
<dbReference type="Proteomes" id="UP000736335">
    <property type="component" value="Unassembled WGS sequence"/>
</dbReference>
<name>A0A9P6HG23_9AGAM</name>
<reference evidence="2" key="1">
    <citation type="journal article" date="2020" name="Nat. Commun.">
        <title>Large-scale genome sequencing of mycorrhizal fungi provides insights into the early evolution of symbiotic traits.</title>
        <authorList>
            <person name="Miyauchi S."/>
            <person name="Kiss E."/>
            <person name="Kuo A."/>
            <person name="Drula E."/>
            <person name="Kohler A."/>
            <person name="Sanchez-Garcia M."/>
            <person name="Morin E."/>
            <person name="Andreopoulos B."/>
            <person name="Barry K.W."/>
            <person name="Bonito G."/>
            <person name="Buee M."/>
            <person name="Carver A."/>
            <person name="Chen C."/>
            <person name="Cichocki N."/>
            <person name="Clum A."/>
            <person name="Culley D."/>
            <person name="Crous P.W."/>
            <person name="Fauchery L."/>
            <person name="Girlanda M."/>
            <person name="Hayes R.D."/>
            <person name="Keri Z."/>
            <person name="LaButti K."/>
            <person name="Lipzen A."/>
            <person name="Lombard V."/>
            <person name="Magnuson J."/>
            <person name="Maillard F."/>
            <person name="Murat C."/>
            <person name="Nolan M."/>
            <person name="Ohm R.A."/>
            <person name="Pangilinan J."/>
            <person name="Pereira M.F."/>
            <person name="Perotto S."/>
            <person name="Peter M."/>
            <person name="Pfister S."/>
            <person name="Riley R."/>
            <person name="Sitrit Y."/>
            <person name="Stielow J.B."/>
            <person name="Szollosi G."/>
            <person name="Zifcakova L."/>
            <person name="Stursova M."/>
            <person name="Spatafora J.W."/>
            <person name="Tedersoo L."/>
            <person name="Vaario L.M."/>
            <person name="Yamada A."/>
            <person name="Yan M."/>
            <person name="Wang P."/>
            <person name="Xu J."/>
            <person name="Bruns T."/>
            <person name="Baldrian P."/>
            <person name="Vilgalys R."/>
            <person name="Dunand C."/>
            <person name="Henrissat B."/>
            <person name="Grigoriev I.V."/>
            <person name="Hibbett D."/>
            <person name="Nagy L.G."/>
            <person name="Martin F.M."/>
        </authorList>
    </citation>
    <scope>NUCLEOTIDE SEQUENCE</scope>
    <source>
        <strain evidence="2">UH-Tt-Lm1</strain>
    </source>
</reference>
<sequence length="398" mass="44125">MSVDARWCIVQALDGSRKRPWWHCLGCGKINQRVMLVHRRCSSCQRNEATAPPFVIEDVLQDTSTVPYPFNHAPRSMKPDDISVKEFSDLTNVYCYSYEAPPLERAYVKHIFTGPYEDLKTQATGLFYLIQEGVELKWQHLSIGVAEGPYYSWRSPAGGLADSEVPQCIHQARKLIYRAVTNYGDKDPGDEIDLDEMMGDEPPADPLPSSSSYNPSKDDNEIAWKNGINNFVILAWTASGTKKGTFISAQEHPVYVLCLGAPVELDLEQCLPISPEHAATVDAESNLAVNQDVVIQDVPVPEPEAEEAGQNLKGKKPRKSKKNTATATGQETGANLKGTKKGKEKTTVHQPKPKPAVPPHERLKINMVHGDVLILSGEFVYTLTRSGMSILIFGMHEL</sequence>
<dbReference type="EMBL" id="WIUZ02000007">
    <property type="protein sequence ID" value="KAF9785403.1"/>
    <property type="molecule type" value="Genomic_DNA"/>
</dbReference>
<evidence type="ECO:0000256" key="1">
    <source>
        <dbReference type="SAM" id="MobiDB-lite"/>
    </source>
</evidence>
<reference evidence="2" key="2">
    <citation type="submission" date="2020-11" db="EMBL/GenBank/DDBJ databases">
        <authorList>
            <consortium name="DOE Joint Genome Institute"/>
            <person name="Kuo A."/>
            <person name="Miyauchi S."/>
            <person name="Kiss E."/>
            <person name="Drula E."/>
            <person name="Kohler A."/>
            <person name="Sanchez-Garcia M."/>
            <person name="Andreopoulos B."/>
            <person name="Barry K.W."/>
            <person name="Bonito G."/>
            <person name="Buee M."/>
            <person name="Carver A."/>
            <person name="Chen C."/>
            <person name="Cichocki N."/>
            <person name="Clum A."/>
            <person name="Culley D."/>
            <person name="Crous P.W."/>
            <person name="Fauchery L."/>
            <person name="Girlanda M."/>
            <person name="Hayes R."/>
            <person name="Keri Z."/>
            <person name="Labutti K."/>
            <person name="Lipzen A."/>
            <person name="Lombard V."/>
            <person name="Magnuson J."/>
            <person name="Maillard F."/>
            <person name="Morin E."/>
            <person name="Murat C."/>
            <person name="Nolan M."/>
            <person name="Ohm R."/>
            <person name="Pangilinan J."/>
            <person name="Pereira M."/>
            <person name="Perotto S."/>
            <person name="Peter M."/>
            <person name="Riley R."/>
            <person name="Sitrit Y."/>
            <person name="Stielow B."/>
            <person name="Szollosi G."/>
            <person name="Zifcakova L."/>
            <person name="Stursova M."/>
            <person name="Spatafora J.W."/>
            <person name="Tedersoo L."/>
            <person name="Vaario L.-M."/>
            <person name="Yamada A."/>
            <person name="Yan M."/>
            <person name="Wang P."/>
            <person name="Xu J."/>
            <person name="Bruns T."/>
            <person name="Baldrian P."/>
            <person name="Vilgalys R."/>
            <person name="Henrissat B."/>
            <person name="Grigoriev I.V."/>
            <person name="Hibbett D."/>
            <person name="Nagy L.G."/>
            <person name="Martin F.M."/>
        </authorList>
    </citation>
    <scope>NUCLEOTIDE SEQUENCE</scope>
    <source>
        <strain evidence="2">UH-Tt-Lm1</strain>
    </source>
</reference>
<evidence type="ECO:0000313" key="2">
    <source>
        <dbReference type="EMBL" id="KAF9785403.1"/>
    </source>
</evidence>